<dbReference type="Proteomes" id="UP000001396">
    <property type="component" value="Unassembled WGS sequence"/>
</dbReference>
<dbReference type="FunFam" id="3.40.50.300:FF:001072">
    <property type="entry name" value="Rab family GTPase"/>
    <property type="match status" value="1"/>
</dbReference>
<comment type="caution">
    <text evidence="4">The sequence shown here is derived from an EMBL/GenBank/DDBJ whole genome shotgun (WGS) entry which is preliminary data.</text>
</comment>
<dbReference type="NCBIfam" id="TIGR00231">
    <property type="entry name" value="small_GTP"/>
    <property type="match status" value="1"/>
</dbReference>
<name>D3B2P9_HETP5</name>
<evidence type="ECO:0000256" key="3">
    <source>
        <dbReference type="ARBA" id="ARBA00023134"/>
    </source>
</evidence>
<organism evidence="4 5">
    <name type="scientific">Heterostelium pallidum (strain ATCC 26659 / Pp 5 / PN500)</name>
    <name type="common">Cellular slime mold</name>
    <name type="synonym">Polysphondylium pallidum</name>
    <dbReference type="NCBI Taxonomy" id="670386"/>
    <lineage>
        <taxon>Eukaryota</taxon>
        <taxon>Amoebozoa</taxon>
        <taxon>Evosea</taxon>
        <taxon>Eumycetozoa</taxon>
        <taxon>Dictyostelia</taxon>
        <taxon>Acytosteliales</taxon>
        <taxon>Acytosteliaceae</taxon>
        <taxon>Heterostelium</taxon>
    </lineage>
</organism>
<reference evidence="4 5" key="1">
    <citation type="journal article" date="2011" name="Genome Res.">
        <title>Phylogeny-wide analysis of social amoeba genomes highlights ancient origins for complex intercellular communication.</title>
        <authorList>
            <person name="Heidel A.J."/>
            <person name="Lawal H.M."/>
            <person name="Felder M."/>
            <person name="Schilde C."/>
            <person name="Helps N.R."/>
            <person name="Tunggal B."/>
            <person name="Rivero F."/>
            <person name="John U."/>
            <person name="Schleicher M."/>
            <person name="Eichinger L."/>
            <person name="Platzer M."/>
            <person name="Noegel A.A."/>
            <person name="Schaap P."/>
            <person name="Gloeckner G."/>
        </authorList>
    </citation>
    <scope>NUCLEOTIDE SEQUENCE [LARGE SCALE GENOMIC DNA]</scope>
    <source>
        <strain evidence="5">ATCC 26659 / Pp 5 / PN500</strain>
    </source>
</reference>
<dbReference type="InterPro" id="IPR001806">
    <property type="entry name" value="Small_GTPase"/>
</dbReference>
<evidence type="ECO:0000313" key="5">
    <source>
        <dbReference type="Proteomes" id="UP000001396"/>
    </source>
</evidence>
<dbReference type="SMART" id="SM00176">
    <property type="entry name" value="RAN"/>
    <property type="match status" value="1"/>
</dbReference>
<dbReference type="PROSITE" id="PS51419">
    <property type="entry name" value="RAB"/>
    <property type="match status" value="1"/>
</dbReference>
<protein>
    <submittedName>
        <fullName evidence="4">Rab GTPase</fullName>
    </submittedName>
</protein>
<dbReference type="EMBL" id="ADBJ01000010">
    <property type="protein sequence ID" value="EFA83597.1"/>
    <property type="molecule type" value="Genomic_DNA"/>
</dbReference>
<accession>D3B2P9</accession>
<dbReference type="GO" id="GO:0003924">
    <property type="term" value="F:GTPase activity"/>
    <property type="evidence" value="ECO:0007669"/>
    <property type="project" value="InterPro"/>
</dbReference>
<dbReference type="AlphaFoldDB" id="D3B2P9"/>
<gene>
    <name evidence="4" type="primary">rab2B</name>
    <name evidence="4" type="ORF">PPL_02663</name>
</gene>
<dbReference type="InParanoid" id="D3B2P9"/>
<evidence type="ECO:0000256" key="1">
    <source>
        <dbReference type="ARBA" id="ARBA00006270"/>
    </source>
</evidence>
<dbReference type="Pfam" id="PF00071">
    <property type="entry name" value="Ras"/>
    <property type="match status" value="1"/>
</dbReference>
<keyword evidence="2" id="KW-0547">Nucleotide-binding</keyword>
<keyword evidence="5" id="KW-1185">Reference proteome</keyword>
<comment type="similarity">
    <text evidence="1">Belongs to the small GTPase superfamily. Rab family.</text>
</comment>
<dbReference type="SMART" id="SM00173">
    <property type="entry name" value="RAS"/>
    <property type="match status" value="1"/>
</dbReference>
<sequence>MSCCGGGENKNQYVYERKVNYTHFLKYIMVGDSAVGKSNLTLQFVDRRFSPNSEFTIGVEFGSRIIDIDNKQLKIQVWDTAGQEKFRSITRAYYRGAVGAMIVYDITRRETFDSLTSWLSDCRKYSTGDITITLIGNKSDLESARQVSTAEAQSFAEEHGLLFFEASAKTGTNVNEILINLTIYNQNLVPLSI</sequence>
<dbReference type="InterPro" id="IPR027417">
    <property type="entry name" value="P-loop_NTPase"/>
</dbReference>
<dbReference type="FunCoup" id="D3B2P9">
    <property type="interactions" value="9"/>
</dbReference>
<dbReference type="GeneID" id="31358186"/>
<dbReference type="STRING" id="670386.D3B2P9"/>
<dbReference type="PANTHER" id="PTHR47979">
    <property type="entry name" value="DRAB11-RELATED"/>
    <property type="match status" value="1"/>
</dbReference>
<dbReference type="PRINTS" id="PR00449">
    <property type="entry name" value="RASTRNSFRMNG"/>
</dbReference>
<dbReference type="Gene3D" id="3.40.50.300">
    <property type="entry name" value="P-loop containing nucleotide triphosphate hydrolases"/>
    <property type="match status" value="1"/>
</dbReference>
<keyword evidence="3" id="KW-0342">GTP-binding</keyword>
<dbReference type="GO" id="GO:0005525">
    <property type="term" value="F:GTP binding"/>
    <property type="evidence" value="ECO:0007669"/>
    <property type="project" value="UniProtKB-KW"/>
</dbReference>
<evidence type="ECO:0000256" key="2">
    <source>
        <dbReference type="ARBA" id="ARBA00022741"/>
    </source>
</evidence>
<dbReference type="RefSeq" id="XP_020435714.1">
    <property type="nucleotide sequence ID" value="XM_020573642.1"/>
</dbReference>
<dbReference type="PROSITE" id="PS51421">
    <property type="entry name" value="RAS"/>
    <property type="match status" value="1"/>
</dbReference>
<dbReference type="InterPro" id="IPR005225">
    <property type="entry name" value="Small_GTP-bd"/>
</dbReference>
<proteinExistence type="inferred from homology"/>
<dbReference type="SMART" id="SM00174">
    <property type="entry name" value="RHO"/>
    <property type="match status" value="1"/>
</dbReference>
<dbReference type="CDD" id="cd00154">
    <property type="entry name" value="Rab"/>
    <property type="match status" value="1"/>
</dbReference>
<dbReference type="InterPro" id="IPR050209">
    <property type="entry name" value="Rab_GTPases_membrane_traffic"/>
</dbReference>
<dbReference type="OMA" id="SEEHEYQ"/>
<evidence type="ECO:0000313" key="4">
    <source>
        <dbReference type="EMBL" id="EFA83597.1"/>
    </source>
</evidence>
<dbReference type="SUPFAM" id="SSF52540">
    <property type="entry name" value="P-loop containing nucleoside triphosphate hydrolases"/>
    <property type="match status" value="1"/>
</dbReference>
<dbReference type="SMART" id="SM00175">
    <property type="entry name" value="RAB"/>
    <property type="match status" value="1"/>
</dbReference>